<organism evidence="3 4">
    <name type="scientific">Oceanibaculum indicum P24</name>
    <dbReference type="NCBI Taxonomy" id="1207063"/>
    <lineage>
        <taxon>Bacteria</taxon>
        <taxon>Pseudomonadati</taxon>
        <taxon>Pseudomonadota</taxon>
        <taxon>Alphaproteobacteria</taxon>
        <taxon>Rhodospirillales</taxon>
        <taxon>Oceanibaculaceae</taxon>
        <taxon>Oceanibaculum</taxon>
    </lineage>
</organism>
<proteinExistence type="predicted"/>
<evidence type="ECO:0000313" key="4">
    <source>
        <dbReference type="Proteomes" id="UP000006746"/>
    </source>
</evidence>
<dbReference type="Proteomes" id="UP000006746">
    <property type="component" value="Unassembled WGS sequence"/>
</dbReference>
<sequence length="184" mass="20746">MALARDASSAGDRIRAENLLQHAEHYLRIIQAEEAAQAEYEENQQRHNGNRNQGGERNYEPRDRFRDDRQSGDNSDEDSDGQVVMLNRHSQDESQGDDDSDGRSSDRQGDRQADRQGDRQGERRQASHQGERRPRPSRDENRDEDDADGLQRMMGLGGGAPANGAQGEGDEDTAPRRGPLRRPR</sequence>
<evidence type="ECO:0000313" key="3">
    <source>
        <dbReference type="EMBL" id="EKE72157.1"/>
    </source>
</evidence>
<feature type="compositionally biased region" description="Basic and acidic residues" evidence="1">
    <location>
        <begin position="101"/>
        <end position="141"/>
    </location>
</feature>
<comment type="caution">
    <text evidence="3">The sequence shown here is derived from an EMBL/GenBank/DDBJ whole genome shotgun (WGS) entry which is preliminary data.</text>
</comment>
<feature type="region of interest" description="Disordered" evidence="1">
    <location>
        <begin position="38"/>
        <end position="184"/>
    </location>
</feature>
<dbReference type="EMBL" id="AMRL01000021">
    <property type="protein sequence ID" value="EKE72157.1"/>
    <property type="molecule type" value="Genomic_DNA"/>
</dbReference>
<gene>
    <name evidence="3" type="ORF">P24_14409</name>
</gene>
<protein>
    <recommendedName>
        <fullName evidence="2">DUF4167 domain-containing protein</fullName>
    </recommendedName>
</protein>
<keyword evidence="4" id="KW-1185">Reference proteome</keyword>
<reference evidence="3 4" key="1">
    <citation type="journal article" date="2012" name="J. Bacteriol.">
        <title>Genome Sequence of Oceanibaculum indicum Type Strain P24.</title>
        <authorList>
            <person name="Lai Q."/>
            <person name="Shao Z."/>
        </authorList>
    </citation>
    <scope>NUCLEOTIDE SEQUENCE [LARGE SCALE GENOMIC DNA]</scope>
    <source>
        <strain evidence="3 4">P24</strain>
    </source>
</reference>
<feature type="compositionally biased region" description="Basic and acidic residues" evidence="1">
    <location>
        <begin position="57"/>
        <end position="71"/>
    </location>
</feature>
<name>K2JBN4_9PROT</name>
<dbReference type="Pfam" id="PF13763">
    <property type="entry name" value="DUF4167"/>
    <property type="match status" value="1"/>
</dbReference>
<feature type="domain" description="DUF4167" evidence="2">
    <location>
        <begin position="2"/>
        <end position="34"/>
    </location>
</feature>
<feature type="compositionally biased region" description="Low complexity" evidence="1">
    <location>
        <begin position="46"/>
        <end position="56"/>
    </location>
</feature>
<dbReference type="AlphaFoldDB" id="K2JBN4"/>
<accession>K2JBN4</accession>
<evidence type="ECO:0000256" key="1">
    <source>
        <dbReference type="SAM" id="MobiDB-lite"/>
    </source>
</evidence>
<evidence type="ECO:0000259" key="2">
    <source>
        <dbReference type="Pfam" id="PF13763"/>
    </source>
</evidence>
<dbReference type="STRING" id="1207063.P24_14409"/>
<dbReference type="InterPro" id="IPR025430">
    <property type="entry name" value="DUF4167"/>
</dbReference>
<feature type="non-terminal residue" evidence="3">
    <location>
        <position position="184"/>
    </location>
</feature>